<dbReference type="Proteomes" id="UP000242310">
    <property type="component" value="Unassembled WGS sequence"/>
</dbReference>
<accession>A0A2P8HFR6</accession>
<dbReference type="EMBL" id="PYAV01000007">
    <property type="protein sequence ID" value="PSL45041.1"/>
    <property type="molecule type" value="Genomic_DNA"/>
</dbReference>
<dbReference type="EC" id="3.4.24.78" evidence="4"/>
<dbReference type="GO" id="GO:0006508">
    <property type="term" value="P:proteolysis"/>
    <property type="evidence" value="ECO:0007669"/>
    <property type="project" value="UniProtKB-UniRule"/>
</dbReference>
<dbReference type="GO" id="GO:0009847">
    <property type="term" value="P:spore germination"/>
    <property type="evidence" value="ECO:0007669"/>
    <property type="project" value="UniProtKB-UniRule"/>
</dbReference>
<dbReference type="NCBIfam" id="TIGR01441">
    <property type="entry name" value="GPR"/>
    <property type="match status" value="1"/>
</dbReference>
<evidence type="ECO:0000256" key="4">
    <source>
        <dbReference type="HAMAP-Rule" id="MF_00626"/>
    </source>
</evidence>
<proteinExistence type="inferred from homology"/>
<feature type="propeptide" id="PRO_5015206705" evidence="4">
    <location>
        <begin position="1"/>
        <end position="14"/>
    </location>
</feature>
<dbReference type="InterPro" id="IPR023430">
    <property type="entry name" value="Pept_HybD-like_dom_sf"/>
</dbReference>
<keyword evidence="3 4" id="KW-0865">Zymogen</keyword>
<dbReference type="GO" id="GO:0004222">
    <property type="term" value="F:metalloendopeptidase activity"/>
    <property type="evidence" value="ECO:0007669"/>
    <property type="project" value="UniProtKB-UniRule"/>
</dbReference>
<keyword evidence="1 4" id="KW-0645">Protease</keyword>
<feature type="region of interest" description="Disordered" evidence="5">
    <location>
        <begin position="1"/>
        <end position="40"/>
    </location>
</feature>
<protein>
    <recommendedName>
        <fullName evidence="4">Germination protease</fullName>
        <ecNumber evidence="4">3.4.24.78</ecNumber>
    </recommendedName>
    <alternativeName>
        <fullName evidence="4">GPR endopeptidase</fullName>
    </alternativeName>
    <alternativeName>
        <fullName evidence="4">Germination proteinase</fullName>
    </alternativeName>
    <alternativeName>
        <fullName evidence="4">Spore protease</fullName>
    </alternativeName>
</protein>
<gene>
    <name evidence="4" type="primary">gpr</name>
    <name evidence="6" type="ORF">B0H94_10746</name>
</gene>
<dbReference type="AlphaFoldDB" id="A0A2P8HFR6"/>
<feature type="compositionally biased region" description="Basic and acidic residues" evidence="5">
    <location>
        <begin position="22"/>
        <end position="37"/>
    </location>
</feature>
<dbReference type="RefSeq" id="WP_106588692.1">
    <property type="nucleotide sequence ID" value="NZ_PYAV01000007.1"/>
</dbReference>
<evidence type="ECO:0000256" key="5">
    <source>
        <dbReference type="SAM" id="MobiDB-lite"/>
    </source>
</evidence>
<evidence type="ECO:0000256" key="2">
    <source>
        <dbReference type="ARBA" id="ARBA00022801"/>
    </source>
</evidence>
<name>A0A2P8HFR6_9BACI</name>
<comment type="catalytic activity">
    <reaction evidence="4">
        <text>Endopeptidase action with P4 Glu or Asp, P1 preferably Glu &gt; Asp, P1' hydrophobic and P2' Ala.</text>
        <dbReference type="EC" id="3.4.24.78"/>
    </reaction>
</comment>
<feature type="compositionally biased region" description="Basic and acidic residues" evidence="5">
    <location>
        <begin position="1"/>
        <end position="15"/>
    </location>
</feature>
<evidence type="ECO:0000313" key="7">
    <source>
        <dbReference type="Proteomes" id="UP000242310"/>
    </source>
</evidence>
<dbReference type="Pfam" id="PF03418">
    <property type="entry name" value="Peptidase_A25"/>
    <property type="match status" value="1"/>
</dbReference>
<keyword evidence="7" id="KW-1185">Reference proteome</keyword>
<comment type="subunit">
    <text evidence="4">Homotetramer.</text>
</comment>
<comment type="similarity">
    <text evidence="4">Belongs to the peptidase A25 family.</text>
</comment>
<dbReference type="InterPro" id="IPR005080">
    <property type="entry name" value="Peptidase_A25"/>
</dbReference>
<dbReference type="SUPFAM" id="SSF53163">
    <property type="entry name" value="HybD-like"/>
    <property type="match status" value="1"/>
</dbReference>
<reference evidence="6 7" key="1">
    <citation type="submission" date="2018-03" db="EMBL/GenBank/DDBJ databases">
        <title>Genomic Encyclopedia of Type Strains, Phase III (KMG-III): the genomes of soil and plant-associated and newly described type strains.</title>
        <authorList>
            <person name="Whitman W."/>
        </authorList>
    </citation>
    <scope>NUCLEOTIDE SEQUENCE [LARGE SCALE GENOMIC DNA]</scope>
    <source>
        <strain evidence="6 7">CGMCC 1.07653</strain>
    </source>
</reference>
<evidence type="ECO:0000256" key="3">
    <source>
        <dbReference type="ARBA" id="ARBA00023145"/>
    </source>
</evidence>
<dbReference type="OrthoDB" id="9777293at2"/>
<keyword evidence="2 4" id="KW-0378">Hydrolase</keyword>
<evidence type="ECO:0000313" key="6">
    <source>
        <dbReference type="EMBL" id="PSL45041.1"/>
    </source>
</evidence>
<dbReference type="PIRSF" id="PIRSF019549">
    <property type="entry name" value="Peptidase_A25"/>
    <property type="match status" value="1"/>
</dbReference>
<sequence length="366" mass="40484">MSEKKKPEFRYHSDLMVEDEYVEKQQEHEENERRGVQIEESEDEGIHVVRVVIDEEGAKKTGRDPGRYVTLEAQGLRGGDQNLQQTLSRVFARSFVQFLNEHHISPNASCLVVGLGNREVTPDALGPKTVDELHVTRHLFKEAPETVEKGYRPVSAIAPGVMGVTGVETSDIIHALVKQIEPDAVIAIDALASKSLERLNTTVQMSDTGIHPGSGVQNERKQLNEKTLGVPVFAVGIPTVVDAVSITSDAMDYLLKHLGREKQEGDAPAKRLAPSGMTFGERRNLGFDDLPLDEDRTAWLGAVGQLQEEEKRQLIQEVLAPLGHNLMVTPKEVDTFMDDMAHMLAQGMNAAFHEAIDEKNTGTFTH</sequence>
<comment type="caution">
    <text evidence="6">The sequence shown here is derived from an EMBL/GenBank/DDBJ whole genome shotgun (WGS) entry which is preliminary data.</text>
</comment>
<organism evidence="6 7">
    <name type="scientific">Salsuginibacillus halophilus</name>
    <dbReference type="NCBI Taxonomy" id="517424"/>
    <lineage>
        <taxon>Bacteria</taxon>
        <taxon>Bacillati</taxon>
        <taxon>Bacillota</taxon>
        <taxon>Bacilli</taxon>
        <taxon>Bacillales</taxon>
        <taxon>Bacillaceae</taxon>
        <taxon>Salsuginibacillus</taxon>
    </lineage>
</organism>
<comment type="function">
    <text evidence="4">Initiates the rapid degradation of small, acid-soluble proteins during spore germination.</text>
</comment>
<feature type="chain" id="PRO_5023392040" description="Germination protease" evidence="4">
    <location>
        <begin position="15"/>
        <end position="366"/>
    </location>
</feature>
<evidence type="ECO:0000256" key="1">
    <source>
        <dbReference type="ARBA" id="ARBA00022670"/>
    </source>
</evidence>
<comment type="PTM">
    <text evidence="4">Autoproteolytically processed. The inactive tetrameric zymogen termed p46 autoprocesses to a smaller form termed p41, which is active only during spore germination.</text>
</comment>
<dbReference type="Gene3D" id="3.40.50.1450">
    <property type="entry name" value="HybD-like"/>
    <property type="match status" value="2"/>
</dbReference>
<dbReference type="HAMAP" id="MF_00626">
    <property type="entry name" value="Germination_prot"/>
    <property type="match status" value="1"/>
</dbReference>